<name>A0A1R3VMH5_9GAMM</name>
<dbReference type="CDD" id="cd22233">
    <property type="entry name" value="RHH_CopAso-like"/>
    <property type="match status" value="1"/>
</dbReference>
<dbReference type="EMBL" id="FTPK01000001">
    <property type="protein sequence ID" value="SIT65694.1"/>
    <property type="molecule type" value="Genomic_DNA"/>
</dbReference>
<dbReference type="GO" id="GO:0006355">
    <property type="term" value="P:regulation of DNA-templated transcription"/>
    <property type="evidence" value="ECO:0007669"/>
    <property type="project" value="InterPro"/>
</dbReference>
<dbReference type="Gene3D" id="1.10.1220.10">
    <property type="entry name" value="Met repressor-like"/>
    <property type="match status" value="1"/>
</dbReference>
<organism evidence="2 3">
    <name type="scientific">Ectothiorhodosinus mongolicus</name>
    <dbReference type="NCBI Taxonomy" id="233100"/>
    <lineage>
        <taxon>Bacteria</taxon>
        <taxon>Pseudomonadati</taxon>
        <taxon>Pseudomonadota</taxon>
        <taxon>Gammaproteobacteria</taxon>
        <taxon>Chromatiales</taxon>
        <taxon>Ectothiorhodospiraceae</taxon>
        <taxon>Ectothiorhodosinus</taxon>
    </lineage>
</organism>
<dbReference type="InterPro" id="IPR010985">
    <property type="entry name" value="Ribbon_hlx_hlx"/>
</dbReference>
<dbReference type="InterPro" id="IPR013321">
    <property type="entry name" value="Arc_rbn_hlx_hlx"/>
</dbReference>
<dbReference type="OrthoDB" id="5796352at2"/>
<dbReference type="Proteomes" id="UP000223759">
    <property type="component" value="Unassembled WGS sequence"/>
</dbReference>
<gene>
    <name evidence="2" type="ORF">SAMN05216526_0144</name>
</gene>
<reference evidence="2 3" key="1">
    <citation type="submission" date="2017-01" db="EMBL/GenBank/DDBJ databases">
        <authorList>
            <person name="Mah S.A."/>
            <person name="Swanson W.J."/>
            <person name="Moy G.W."/>
            <person name="Vacquier V.D."/>
        </authorList>
    </citation>
    <scope>NUCLEOTIDE SEQUENCE [LARGE SCALE GENOMIC DNA]</scope>
    <source>
        <strain evidence="2 3">M9</strain>
    </source>
</reference>
<dbReference type="SUPFAM" id="SSF47598">
    <property type="entry name" value="Ribbon-helix-helix"/>
    <property type="match status" value="1"/>
</dbReference>
<evidence type="ECO:0000259" key="1">
    <source>
        <dbReference type="Pfam" id="PF01402"/>
    </source>
</evidence>
<protein>
    <submittedName>
        <fullName evidence="2">Ribbon-helix-helix protein, copG family</fullName>
    </submittedName>
</protein>
<dbReference type="InterPro" id="IPR002145">
    <property type="entry name" value="CopG"/>
</dbReference>
<dbReference type="AlphaFoldDB" id="A0A1R3VMH5"/>
<accession>A0A1R3VMH5</accession>
<evidence type="ECO:0000313" key="2">
    <source>
        <dbReference type="EMBL" id="SIT65694.1"/>
    </source>
</evidence>
<dbReference type="RefSeq" id="WP_076754097.1">
    <property type="nucleotide sequence ID" value="NZ_CP023018.1"/>
</dbReference>
<keyword evidence="3" id="KW-1185">Reference proteome</keyword>
<dbReference type="Pfam" id="PF01402">
    <property type="entry name" value="RHH_1"/>
    <property type="match status" value="1"/>
</dbReference>
<dbReference type="STRING" id="233100.SAMN05216526_0144"/>
<proteinExistence type="predicted"/>
<feature type="domain" description="Ribbon-helix-helix protein CopG" evidence="1">
    <location>
        <begin position="3"/>
        <end position="40"/>
    </location>
</feature>
<evidence type="ECO:0000313" key="3">
    <source>
        <dbReference type="Proteomes" id="UP000223759"/>
    </source>
</evidence>
<sequence>MSQITARLPDEIVASLDAAAARLHRSRADIIRRAIEYYLDDFEDIACAISVLQDPADASLDWDKAKGDLLGLD</sequence>